<reference evidence="10" key="1">
    <citation type="submission" date="2025-08" db="UniProtKB">
        <authorList>
            <consortium name="Ensembl"/>
        </authorList>
    </citation>
    <scope>IDENTIFICATION</scope>
</reference>
<evidence type="ECO:0000313" key="10">
    <source>
        <dbReference type="Ensembl" id="ENSCLMP00005022590.1"/>
    </source>
</evidence>
<organism evidence="10 11">
    <name type="scientific">Cyclopterus lumpus</name>
    <name type="common">Lumpsucker</name>
    <dbReference type="NCBI Taxonomy" id="8103"/>
    <lineage>
        <taxon>Eukaryota</taxon>
        <taxon>Metazoa</taxon>
        <taxon>Chordata</taxon>
        <taxon>Craniata</taxon>
        <taxon>Vertebrata</taxon>
        <taxon>Euteleostomi</taxon>
        <taxon>Actinopterygii</taxon>
        <taxon>Neopterygii</taxon>
        <taxon>Teleostei</taxon>
        <taxon>Neoteleostei</taxon>
        <taxon>Acanthomorphata</taxon>
        <taxon>Eupercaria</taxon>
        <taxon>Perciformes</taxon>
        <taxon>Cottioidei</taxon>
        <taxon>Cottales</taxon>
        <taxon>Cyclopteridae</taxon>
        <taxon>Cyclopterus</taxon>
    </lineage>
</organism>
<dbReference type="GO" id="GO:0005743">
    <property type="term" value="C:mitochondrial inner membrane"/>
    <property type="evidence" value="ECO:0007669"/>
    <property type="project" value="UniProtKB-ARBA"/>
</dbReference>
<gene>
    <name evidence="10" type="primary">mrpl48</name>
</gene>
<protein>
    <recommendedName>
        <fullName evidence="7">Large ribosomal subunit protein mL48</fullName>
    </recommendedName>
    <alternativeName>
        <fullName evidence="8">39S ribosomal protein L48, mitochondrial</fullName>
    </alternativeName>
</protein>
<dbReference type="RefSeq" id="XP_034412850.1">
    <property type="nucleotide sequence ID" value="XM_034556959.1"/>
</dbReference>
<keyword evidence="3" id="KW-0689">Ribosomal protein</keyword>
<evidence type="ECO:0000256" key="5">
    <source>
        <dbReference type="ARBA" id="ARBA00023274"/>
    </source>
</evidence>
<dbReference type="CTD" id="51642"/>
<dbReference type="KEGG" id="clum:117747591"/>
<dbReference type="Pfam" id="PF00338">
    <property type="entry name" value="Ribosomal_S10"/>
    <property type="match status" value="1"/>
</dbReference>
<dbReference type="InterPro" id="IPR027486">
    <property type="entry name" value="Ribosomal_uS10_dom"/>
</dbReference>
<comment type="similarity">
    <text evidence="6">Belongs to the mitochondrion-specific ribosomal protein mL48 family.</text>
</comment>
<sequence length="200" mass="22374">MNAVFRKLQASVLNQAPALCRATPSVQAPENARRYRTMPTHGIGRWRHLLPKEAPKKKKDKQRMKEIQAQTDTAYGTLNVNVSGYDMTLVEHYSQYVHNLCNRMGIKVVESYALPTKSTEVMLLPDQGTKMFVDAVLKTHSRVVQLSSLNAAACPVFIDVLLKNQPEGVQLSVTEHTVADFQARFKGRPDLEGLIAQISN</sequence>
<evidence type="ECO:0000256" key="4">
    <source>
        <dbReference type="ARBA" id="ARBA00023128"/>
    </source>
</evidence>
<evidence type="ECO:0000313" key="11">
    <source>
        <dbReference type="Proteomes" id="UP000694565"/>
    </source>
</evidence>
<dbReference type="GeneID" id="117747591"/>
<dbReference type="GeneTree" id="ENSGT00390000012955"/>
<evidence type="ECO:0000259" key="9">
    <source>
        <dbReference type="SMART" id="SM01403"/>
    </source>
</evidence>
<keyword evidence="5" id="KW-0687">Ribonucleoprotein</keyword>
<evidence type="ECO:0000256" key="2">
    <source>
        <dbReference type="ARBA" id="ARBA00022946"/>
    </source>
</evidence>
<name>A0A8C2Z647_CYCLU</name>
<dbReference type="InterPro" id="IPR027487">
    <property type="entry name" value="Ribosomal_mL48"/>
</dbReference>
<dbReference type="InterPro" id="IPR036838">
    <property type="entry name" value="Ribosomal_uS10_dom_sf"/>
</dbReference>
<accession>A0A8C2Z647</accession>
<dbReference type="SMART" id="SM01403">
    <property type="entry name" value="Ribosomal_S10"/>
    <property type="match status" value="1"/>
</dbReference>
<feature type="domain" description="Small ribosomal subunit protein uS10" evidence="9">
    <location>
        <begin position="79"/>
        <end position="174"/>
    </location>
</feature>
<reference evidence="10" key="2">
    <citation type="submission" date="2025-09" db="UniProtKB">
        <authorList>
            <consortium name="Ensembl"/>
        </authorList>
    </citation>
    <scope>IDENTIFICATION</scope>
</reference>
<dbReference type="PANTHER" id="PTHR13473">
    <property type="entry name" value="MITOCHONDRIAL RIBOSOMAL PROTEIN L48"/>
    <property type="match status" value="1"/>
</dbReference>
<dbReference type="GO" id="GO:0005761">
    <property type="term" value="C:mitochondrial ribosome"/>
    <property type="evidence" value="ECO:0007669"/>
    <property type="project" value="InterPro"/>
</dbReference>
<evidence type="ECO:0000256" key="3">
    <source>
        <dbReference type="ARBA" id="ARBA00022980"/>
    </source>
</evidence>
<evidence type="ECO:0000256" key="8">
    <source>
        <dbReference type="ARBA" id="ARBA00084068"/>
    </source>
</evidence>
<dbReference type="AlphaFoldDB" id="A0A8C2Z647"/>
<dbReference type="GO" id="GO:1990904">
    <property type="term" value="C:ribonucleoprotein complex"/>
    <property type="evidence" value="ECO:0007669"/>
    <property type="project" value="UniProtKB-KW"/>
</dbReference>
<dbReference type="PANTHER" id="PTHR13473:SF0">
    <property type="entry name" value="LARGE RIBOSOMAL SUBUNIT PROTEIN ML48"/>
    <property type="match status" value="1"/>
</dbReference>
<evidence type="ECO:0000256" key="7">
    <source>
        <dbReference type="ARBA" id="ARBA00071667"/>
    </source>
</evidence>
<dbReference type="Ensembl" id="ENSCLMT00005023670.1">
    <property type="protein sequence ID" value="ENSCLMP00005022590.1"/>
    <property type="gene ID" value="ENSCLMG00005011218.1"/>
</dbReference>
<evidence type="ECO:0000256" key="1">
    <source>
        <dbReference type="ARBA" id="ARBA00004173"/>
    </source>
</evidence>
<keyword evidence="11" id="KW-1185">Reference proteome</keyword>
<dbReference type="SUPFAM" id="SSF54999">
    <property type="entry name" value="Ribosomal protein S10"/>
    <property type="match status" value="1"/>
</dbReference>
<proteinExistence type="inferred from homology"/>
<dbReference type="Proteomes" id="UP000694565">
    <property type="component" value="Unplaced"/>
</dbReference>
<keyword evidence="2" id="KW-0809">Transit peptide</keyword>
<dbReference type="FunFam" id="3.30.70.600:FF:000006">
    <property type="entry name" value="39S ribosomal protein L48, mitochondrial"/>
    <property type="match status" value="1"/>
</dbReference>
<dbReference type="Gene3D" id="3.30.70.600">
    <property type="entry name" value="Ribosomal protein S10 domain"/>
    <property type="match status" value="1"/>
</dbReference>
<evidence type="ECO:0000256" key="6">
    <source>
        <dbReference type="ARBA" id="ARBA00061445"/>
    </source>
</evidence>
<keyword evidence="4" id="KW-0496">Mitochondrion</keyword>
<dbReference type="OrthoDB" id="5984298at2759"/>
<comment type="subcellular location">
    <subcellularLocation>
        <location evidence="1">Mitochondrion</location>
    </subcellularLocation>
</comment>